<protein>
    <submittedName>
        <fullName evidence="2">Uncharacterized protein</fullName>
    </submittedName>
</protein>
<keyword evidence="1" id="KW-1133">Transmembrane helix</keyword>
<dbReference type="EMBL" id="BAAAZI010000002">
    <property type="protein sequence ID" value="GAA4131513.1"/>
    <property type="molecule type" value="Genomic_DNA"/>
</dbReference>
<sequence>MSTKIKFTVLILLGVLFSSHSSFGRAKIPVGEIEVLKKVHDFPNTEEFELSSGRYIDLATKHTEFNIAYILPLWITKDPELVGYDEVEDTYYEIPEAELNAILAEQKLDKEKINQVPFYNKYGGKAIALVIIAIIIYGMLPSKKRPVQAKEM</sequence>
<keyword evidence="1" id="KW-0812">Transmembrane</keyword>
<accession>A0ABP7Y6F6</accession>
<gene>
    <name evidence="2" type="ORF">GCM10022216_01630</name>
</gene>
<reference evidence="3" key="1">
    <citation type="journal article" date="2019" name="Int. J. Syst. Evol. Microbiol.">
        <title>The Global Catalogue of Microorganisms (GCM) 10K type strain sequencing project: providing services to taxonomists for standard genome sequencing and annotation.</title>
        <authorList>
            <consortium name="The Broad Institute Genomics Platform"/>
            <consortium name="The Broad Institute Genome Sequencing Center for Infectious Disease"/>
            <person name="Wu L."/>
            <person name="Ma J."/>
        </authorList>
    </citation>
    <scope>NUCLEOTIDE SEQUENCE [LARGE SCALE GENOMIC DNA]</scope>
    <source>
        <strain evidence="3">JCM 16704</strain>
    </source>
</reference>
<proteinExistence type="predicted"/>
<dbReference type="RefSeq" id="WP_344672787.1">
    <property type="nucleotide sequence ID" value="NZ_BAAAZI010000002.1"/>
</dbReference>
<dbReference type="Proteomes" id="UP001500101">
    <property type="component" value="Unassembled WGS sequence"/>
</dbReference>
<evidence type="ECO:0000313" key="2">
    <source>
        <dbReference type="EMBL" id="GAA4131513.1"/>
    </source>
</evidence>
<evidence type="ECO:0000313" key="3">
    <source>
        <dbReference type="Proteomes" id="UP001500101"/>
    </source>
</evidence>
<feature type="transmembrane region" description="Helical" evidence="1">
    <location>
        <begin position="122"/>
        <end position="140"/>
    </location>
</feature>
<evidence type="ECO:0000256" key="1">
    <source>
        <dbReference type="SAM" id="Phobius"/>
    </source>
</evidence>
<name>A0ABP7Y6F6_9SPHI</name>
<keyword evidence="1" id="KW-0472">Membrane</keyword>
<organism evidence="2 3">
    <name type="scientific">Sphingobacterium kyonggiense</name>
    <dbReference type="NCBI Taxonomy" id="714075"/>
    <lineage>
        <taxon>Bacteria</taxon>
        <taxon>Pseudomonadati</taxon>
        <taxon>Bacteroidota</taxon>
        <taxon>Sphingobacteriia</taxon>
        <taxon>Sphingobacteriales</taxon>
        <taxon>Sphingobacteriaceae</taxon>
        <taxon>Sphingobacterium</taxon>
    </lineage>
</organism>
<keyword evidence="3" id="KW-1185">Reference proteome</keyword>
<comment type="caution">
    <text evidence="2">The sequence shown here is derived from an EMBL/GenBank/DDBJ whole genome shotgun (WGS) entry which is preliminary data.</text>
</comment>